<name>A0ACB5RDP0_9CLOT</name>
<gene>
    <name evidence="1" type="ORF">rsdtw13_22720</name>
</gene>
<dbReference type="EMBL" id="BROD01000001">
    <property type="protein sequence ID" value="GKX67014.1"/>
    <property type="molecule type" value="Genomic_DNA"/>
</dbReference>
<keyword evidence="2" id="KW-1185">Reference proteome</keyword>
<protein>
    <submittedName>
        <fullName evidence="1">S-adenosylmethionine-dependent methyltransferase</fullName>
    </submittedName>
</protein>
<organism evidence="1 2">
    <name type="scientific">Inconstantimicrobium mannanitabidum</name>
    <dbReference type="NCBI Taxonomy" id="1604901"/>
    <lineage>
        <taxon>Bacteria</taxon>
        <taxon>Bacillati</taxon>
        <taxon>Bacillota</taxon>
        <taxon>Clostridia</taxon>
        <taxon>Eubacteriales</taxon>
        <taxon>Clostridiaceae</taxon>
        <taxon>Inconstantimicrobium</taxon>
    </lineage>
</organism>
<dbReference type="Proteomes" id="UP001058074">
    <property type="component" value="Unassembled WGS sequence"/>
</dbReference>
<keyword evidence="1" id="KW-0808">Transferase</keyword>
<keyword evidence="1" id="KW-0489">Methyltransferase</keyword>
<accession>A0ACB5RDP0</accession>
<proteinExistence type="predicted"/>
<sequence length="204" mass="23489">MKLIFRQTQLYKFVNFCNGSNLDKIVLDCGAGGNCPPLALFSDFGYKTYGIEMSESQIEKAEEFSKEHGIELNIRKGDIRNLPFQDESISFVYSYNTIFHMTKEDITKAVNEIKRVLKPGGICFVNFLTLEDGDYGVGEKVGEGEYLQDEGGEKVIHTYYSAEEAESHFEDMYILYKENRVLERIYEGERIQQGYIDFIVQKSK</sequence>
<reference evidence="1" key="1">
    <citation type="journal article" date="2025" name="Int. J. Syst. Evol. Microbiol.">
        <title>Inconstantimicrobium mannanitabidum sp. nov., a novel member of the family Clostridiaceae isolated from anoxic soil under the treatment of reductive soil disinfestation.</title>
        <authorList>
            <person name="Ueki A."/>
            <person name="Tonouchi A."/>
            <person name="Honma S."/>
            <person name="Kaku N."/>
            <person name="Ueki K."/>
        </authorList>
    </citation>
    <scope>NUCLEOTIDE SEQUENCE</scope>
    <source>
        <strain evidence="1">TW13</strain>
    </source>
</reference>
<comment type="caution">
    <text evidence="1">The sequence shown here is derived from an EMBL/GenBank/DDBJ whole genome shotgun (WGS) entry which is preliminary data.</text>
</comment>
<evidence type="ECO:0000313" key="1">
    <source>
        <dbReference type="EMBL" id="GKX67014.1"/>
    </source>
</evidence>
<evidence type="ECO:0000313" key="2">
    <source>
        <dbReference type="Proteomes" id="UP001058074"/>
    </source>
</evidence>